<dbReference type="InterPro" id="IPR002711">
    <property type="entry name" value="HNH"/>
</dbReference>
<dbReference type="OrthoDB" id="5177627at2"/>
<evidence type="ECO:0000313" key="3">
    <source>
        <dbReference type="EMBL" id="KJL40809.1"/>
    </source>
</evidence>
<keyword evidence="3" id="KW-0540">Nuclease</keyword>
<proteinExistence type="inferred from homology"/>
<reference evidence="3 4" key="1">
    <citation type="submission" date="2015-02" db="EMBL/GenBank/DDBJ databases">
        <title>Draft genome sequences of ten Microbacterium spp. with emphasis on heavy metal contaminated environments.</title>
        <authorList>
            <person name="Corretto E."/>
        </authorList>
    </citation>
    <scope>NUCLEOTIDE SEQUENCE [LARGE SCALE GENOMIC DNA]</scope>
    <source>
        <strain evidence="3 4">DSM 8608</strain>
    </source>
</reference>
<comment type="similarity">
    <text evidence="1">Belongs to the Rv1128c/1148c/1588c/1702c/1945/3466 family.</text>
</comment>
<evidence type="ECO:0000256" key="1">
    <source>
        <dbReference type="ARBA" id="ARBA00023450"/>
    </source>
</evidence>
<protein>
    <submittedName>
        <fullName evidence="3">HNH endonuclease</fullName>
    </submittedName>
</protein>
<dbReference type="RefSeq" id="WP_084695722.1">
    <property type="nucleotide sequence ID" value="NZ_JYJA01000039.1"/>
</dbReference>
<dbReference type="GO" id="GO:0004519">
    <property type="term" value="F:endonuclease activity"/>
    <property type="evidence" value="ECO:0007669"/>
    <property type="project" value="UniProtKB-KW"/>
</dbReference>
<dbReference type="SMART" id="SM00507">
    <property type="entry name" value="HNHc"/>
    <property type="match status" value="1"/>
</dbReference>
<feature type="domain" description="HNH nuclease" evidence="2">
    <location>
        <begin position="367"/>
        <end position="418"/>
    </location>
</feature>
<organism evidence="3 4">
    <name type="scientific">Microbacterium trichothecenolyticum</name>
    <name type="common">Aureobacterium trichothecenolyticum</name>
    <dbReference type="NCBI Taxonomy" id="69370"/>
    <lineage>
        <taxon>Bacteria</taxon>
        <taxon>Bacillati</taxon>
        <taxon>Actinomycetota</taxon>
        <taxon>Actinomycetes</taxon>
        <taxon>Micrococcales</taxon>
        <taxon>Microbacteriaceae</taxon>
        <taxon>Microbacterium</taxon>
    </lineage>
</organism>
<keyword evidence="4" id="KW-1185">Reference proteome</keyword>
<dbReference type="InterPro" id="IPR003870">
    <property type="entry name" value="DUF222"/>
</dbReference>
<sequence length="465" mass="49579">MTSALSSLAEAIDVARGILPDERDIASLSPAELIALNEQIGRGKRLAESVQALVASEIQRQSRPELGPDSLAKIQGFRNPTQFIAATMGTTTGDAARLVKVGEATTPRMLLSGDKAPARHPHVGQGLSDGRIGAQAASAIIAMLDRVAIRAGAEKVDEAEKLLVSQAAGLPLDALSKLILRAEAWLDPDGVEPREADLAAETGLTIRRDRSGVIIINGKFDPVSGAPVVTALEGMVTAKLRAQRDVENARATPAPDAPATPLLDETTDAERRTIPQMQADALVSICEHALGCDEKDLPLNGVTVVVRMDLETLRQGTGTAEIDGIDAPISASAARKLASSASVIPCVLGGDSEILDWGRERRLYSRSQKLALGERDGGCTGCGLPPQFTKVHHIRWWRRDAGPTDLDNGVLLCESCHHRIHDNGWDIQVEGTGRKARVWLIPPVYVDPARTPRLGGRARYDFAAA</sequence>
<dbReference type="Proteomes" id="UP000034098">
    <property type="component" value="Unassembled WGS sequence"/>
</dbReference>
<evidence type="ECO:0000313" key="4">
    <source>
        <dbReference type="Proteomes" id="UP000034098"/>
    </source>
</evidence>
<dbReference type="InterPro" id="IPR003615">
    <property type="entry name" value="HNH_nuc"/>
</dbReference>
<gene>
    <name evidence="3" type="ORF">RS82_03425</name>
</gene>
<dbReference type="CDD" id="cd00085">
    <property type="entry name" value="HNHc"/>
    <property type="match status" value="1"/>
</dbReference>
<accession>A0A0M2H9M5</accession>
<comment type="caution">
    <text evidence="3">The sequence shown here is derived from an EMBL/GenBank/DDBJ whole genome shotgun (WGS) entry which is preliminary data.</text>
</comment>
<dbReference type="GO" id="GO:0003676">
    <property type="term" value="F:nucleic acid binding"/>
    <property type="evidence" value="ECO:0007669"/>
    <property type="project" value="InterPro"/>
</dbReference>
<dbReference type="PATRIC" id="fig|69370.6.peg.3488"/>
<dbReference type="Pfam" id="PF01844">
    <property type="entry name" value="HNH"/>
    <property type="match status" value="1"/>
</dbReference>
<dbReference type="EMBL" id="JYJA01000039">
    <property type="protein sequence ID" value="KJL40809.1"/>
    <property type="molecule type" value="Genomic_DNA"/>
</dbReference>
<dbReference type="AlphaFoldDB" id="A0A0M2H9M5"/>
<dbReference type="Gene3D" id="1.10.30.50">
    <property type="match status" value="1"/>
</dbReference>
<name>A0A0M2H9M5_MICTR</name>
<dbReference type="Pfam" id="PF02720">
    <property type="entry name" value="DUF222"/>
    <property type="match status" value="1"/>
</dbReference>
<keyword evidence="3" id="KW-0255">Endonuclease</keyword>
<dbReference type="GO" id="GO:0008270">
    <property type="term" value="F:zinc ion binding"/>
    <property type="evidence" value="ECO:0007669"/>
    <property type="project" value="InterPro"/>
</dbReference>
<evidence type="ECO:0000259" key="2">
    <source>
        <dbReference type="SMART" id="SM00507"/>
    </source>
</evidence>
<keyword evidence="3" id="KW-0378">Hydrolase</keyword>